<keyword evidence="9" id="KW-1185">Reference proteome</keyword>
<dbReference type="OrthoDB" id="72788at2759"/>
<dbReference type="PANTHER" id="PTHR43303">
    <property type="entry name" value="NADPH DEHYDROGENASE C23G7.10C-RELATED"/>
    <property type="match status" value="1"/>
</dbReference>
<dbReference type="CDD" id="cd02932">
    <property type="entry name" value="OYE_YqiM_FMN"/>
    <property type="match status" value="1"/>
</dbReference>
<dbReference type="GeneID" id="41983820"/>
<organism evidence="8 9">
    <name type="scientific">Lachnellula hyalina</name>
    <dbReference type="NCBI Taxonomy" id="1316788"/>
    <lineage>
        <taxon>Eukaryota</taxon>
        <taxon>Fungi</taxon>
        <taxon>Dikarya</taxon>
        <taxon>Ascomycota</taxon>
        <taxon>Pezizomycotina</taxon>
        <taxon>Leotiomycetes</taxon>
        <taxon>Helotiales</taxon>
        <taxon>Lachnaceae</taxon>
        <taxon>Lachnellula</taxon>
    </lineage>
</organism>
<accession>A0A8H8R4J0</accession>
<dbReference type="GO" id="GO:0010181">
    <property type="term" value="F:FMN binding"/>
    <property type="evidence" value="ECO:0007669"/>
    <property type="project" value="InterPro"/>
</dbReference>
<evidence type="ECO:0000313" key="8">
    <source>
        <dbReference type="EMBL" id="TVY27516.1"/>
    </source>
</evidence>
<protein>
    <submittedName>
        <fullName evidence="8">NADPH dehydrogenase</fullName>
    </submittedName>
</protein>
<evidence type="ECO:0000256" key="4">
    <source>
        <dbReference type="ARBA" id="ARBA00022857"/>
    </source>
</evidence>
<dbReference type="InterPro" id="IPR013785">
    <property type="entry name" value="Aldolase_TIM"/>
</dbReference>
<dbReference type="AlphaFoldDB" id="A0A8H8R4J0"/>
<dbReference type="GO" id="GO:0003959">
    <property type="term" value="F:NADPH dehydrogenase activity"/>
    <property type="evidence" value="ECO:0007669"/>
    <property type="project" value="InterPro"/>
</dbReference>
<evidence type="ECO:0000256" key="6">
    <source>
        <dbReference type="SAM" id="MobiDB-lite"/>
    </source>
</evidence>
<feature type="compositionally biased region" description="Polar residues" evidence="6">
    <location>
        <begin position="38"/>
        <end position="49"/>
    </location>
</feature>
<sequence length="440" mass="47498">MSTHHAVPTRHGETQSKPGIPNKPAPGISYFTPAQVPPSGTASDPQPDNTPIPKLFTPLKIRDLTLQNRIILAPLCQYSAVNGHHTAWHFAHLGGIISRGPGLAIIEATSITPEGRITPEDSGIWSDDHLEGEWGLKKIVEYAHSQGQKIAIQIAHAGRKASTVAPWLSHGAVATKDVNGWPDEVVAPSAVAYNADHAMPKALSLEEIEDLKTAWVAGVRRAVKAGFDVIEIHNAHGYLLHEFLSPVSNHRTDKYGGSFENRTRLTLEIVELTRKEMPKGMPLFLRISATDWLEHDGFKGDSWKLSDTVKLAPLLAERGVDVLDVSSAGNDPAQKISPGPGYQAPLSKEIKKAVGDKLLVGSVGSITSGKQAEAILTGKGEGSHGDTEVDFAFVGRMFQKNPGLVWAWAEELGVEINVANQMRWGFGGRPGAPKKQKSSF</sequence>
<keyword evidence="3" id="KW-0288">FMN</keyword>
<dbReference type="Proteomes" id="UP000431533">
    <property type="component" value="Unassembled WGS sequence"/>
</dbReference>
<keyword evidence="4" id="KW-0521">NADP</keyword>
<dbReference type="RefSeq" id="XP_031006304.1">
    <property type="nucleotide sequence ID" value="XM_031148591.1"/>
</dbReference>
<dbReference type="EMBL" id="QGMH01000047">
    <property type="protein sequence ID" value="TVY27516.1"/>
    <property type="molecule type" value="Genomic_DNA"/>
</dbReference>
<dbReference type="InterPro" id="IPR001155">
    <property type="entry name" value="OxRdtase_FMN_N"/>
</dbReference>
<dbReference type="Gene3D" id="3.20.20.70">
    <property type="entry name" value="Aldolase class I"/>
    <property type="match status" value="1"/>
</dbReference>
<keyword evidence="2" id="KW-0285">Flavoprotein</keyword>
<evidence type="ECO:0000256" key="5">
    <source>
        <dbReference type="ARBA" id="ARBA00023002"/>
    </source>
</evidence>
<gene>
    <name evidence="8" type="primary">afvA_1</name>
    <name evidence="8" type="ORF">LHYA1_G003622</name>
</gene>
<name>A0A8H8R4J0_9HELO</name>
<dbReference type="SUPFAM" id="SSF51395">
    <property type="entry name" value="FMN-linked oxidoreductases"/>
    <property type="match status" value="1"/>
</dbReference>
<evidence type="ECO:0000256" key="1">
    <source>
        <dbReference type="ARBA" id="ARBA00001917"/>
    </source>
</evidence>
<feature type="domain" description="NADH:flavin oxidoreductase/NADH oxidase N-terminal" evidence="7">
    <location>
        <begin position="54"/>
        <end position="405"/>
    </location>
</feature>
<dbReference type="GO" id="GO:0050661">
    <property type="term" value="F:NADP binding"/>
    <property type="evidence" value="ECO:0007669"/>
    <property type="project" value="InterPro"/>
</dbReference>
<dbReference type="InterPro" id="IPR044152">
    <property type="entry name" value="YqjM-like"/>
</dbReference>
<comment type="caution">
    <text evidence="8">The sequence shown here is derived from an EMBL/GenBank/DDBJ whole genome shotgun (WGS) entry which is preliminary data.</text>
</comment>
<evidence type="ECO:0000256" key="2">
    <source>
        <dbReference type="ARBA" id="ARBA00022630"/>
    </source>
</evidence>
<feature type="region of interest" description="Disordered" evidence="6">
    <location>
        <begin position="1"/>
        <end position="54"/>
    </location>
</feature>
<reference evidence="8 9" key="1">
    <citation type="submission" date="2018-05" db="EMBL/GenBank/DDBJ databases">
        <title>Genome sequencing and assembly of the regulated plant pathogen Lachnellula willkommii and related sister species for the development of diagnostic species identification markers.</title>
        <authorList>
            <person name="Giroux E."/>
            <person name="Bilodeau G."/>
        </authorList>
    </citation>
    <scope>NUCLEOTIDE SEQUENCE [LARGE SCALE GENOMIC DNA]</scope>
    <source>
        <strain evidence="8 9">CBS 185.66</strain>
    </source>
</reference>
<evidence type="ECO:0000256" key="3">
    <source>
        <dbReference type="ARBA" id="ARBA00022643"/>
    </source>
</evidence>
<proteinExistence type="predicted"/>
<keyword evidence="5" id="KW-0560">Oxidoreductase</keyword>
<dbReference type="PANTHER" id="PTHR43303:SF4">
    <property type="entry name" value="NADPH DEHYDROGENASE C23G7.10C-RELATED"/>
    <property type="match status" value="1"/>
</dbReference>
<evidence type="ECO:0000259" key="7">
    <source>
        <dbReference type="Pfam" id="PF00724"/>
    </source>
</evidence>
<comment type="cofactor">
    <cofactor evidence="1">
        <name>FMN</name>
        <dbReference type="ChEBI" id="CHEBI:58210"/>
    </cofactor>
</comment>
<evidence type="ECO:0000313" key="9">
    <source>
        <dbReference type="Proteomes" id="UP000431533"/>
    </source>
</evidence>
<dbReference type="Pfam" id="PF00724">
    <property type="entry name" value="Oxidored_FMN"/>
    <property type="match status" value="1"/>
</dbReference>